<dbReference type="EMBL" id="CAJHJT010000023">
    <property type="protein sequence ID" value="CAD7001422.1"/>
    <property type="molecule type" value="Genomic_DNA"/>
</dbReference>
<feature type="non-terminal residue" evidence="1">
    <location>
        <position position="105"/>
    </location>
</feature>
<protein>
    <submittedName>
        <fullName evidence="1">(Mediterranean fruit fly) hypothetical protein</fullName>
    </submittedName>
</protein>
<sequence>MACSVLYGLFSTSHHFRVFKPEEVRDMVRVSFSCGRPAGAAAPFHGDDRSLRASCARVIVAAFLPATTWCAAFTAGLRSTDVLGASTCVALFGSVCSCLANPIRS</sequence>
<dbReference type="Proteomes" id="UP000606786">
    <property type="component" value="Unassembled WGS sequence"/>
</dbReference>
<accession>A0A811UQH0</accession>
<evidence type="ECO:0000313" key="2">
    <source>
        <dbReference type="Proteomes" id="UP000606786"/>
    </source>
</evidence>
<reference evidence="1" key="1">
    <citation type="submission" date="2020-11" db="EMBL/GenBank/DDBJ databases">
        <authorList>
            <person name="Whitehead M."/>
        </authorList>
    </citation>
    <scope>NUCLEOTIDE SEQUENCE</scope>
    <source>
        <strain evidence="1">EGII</strain>
    </source>
</reference>
<name>A0A811UQH0_CERCA</name>
<evidence type="ECO:0000313" key="1">
    <source>
        <dbReference type="EMBL" id="CAD7001422.1"/>
    </source>
</evidence>
<keyword evidence="2" id="KW-1185">Reference proteome</keyword>
<organism evidence="1 2">
    <name type="scientific">Ceratitis capitata</name>
    <name type="common">Mediterranean fruit fly</name>
    <name type="synonym">Tephritis capitata</name>
    <dbReference type="NCBI Taxonomy" id="7213"/>
    <lineage>
        <taxon>Eukaryota</taxon>
        <taxon>Metazoa</taxon>
        <taxon>Ecdysozoa</taxon>
        <taxon>Arthropoda</taxon>
        <taxon>Hexapoda</taxon>
        <taxon>Insecta</taxon>
        <taxon>Pterygota</taxon>
        <taxon>Neoptera</taxon>
        <taxon>Endopterygota</taxon>
        <taxon>Diptera</taxon>
        <taxon>Brachycera</taxon>
        <taxon>Muscomorpha</taxon>
        <taxon>Tephritoidea</taxon>
        <taxon>Tephritidae</taxon>
        <taxon>Ceratitis</taxon>
        <taxon>Ceratitis</taxon>
    </lineage>
</organism>
<dbReference type="AlphaFoldDB" id="A0A811UQH0"/>
<proteinExistence type="predicted"/>
<gene>
    <name evidence="1" type="ORF">CCAP1982_LOCUS9919</name>
</gene>
<comment type="caution">
    <text evidence="1">The sequence shown here is derived from an EMBL/GenBank/DDBJ whole genome shotgun (WGS) entry which is preliminary data.</text>
</comment>